<comment type="caution">
    <text evidence="2">The sequence shown here is derived from an EMBL/GenBank/DDBJ whole genome shotgun (WGS) entry which is preliminary data.</text>
</comment>
<feature type="compositionally biased region" description="Gly residues" evidence="1">
    <location>
        <begin position="149"/>
        <end position="159"/>
    </location>
</feature>
<gene>
    <name evidence="2" type="ORF">C7M84_004976</name>
</gene>
<protein>
    <submittedName>
        <fullName evidence="2">Uncharacterized protein</fullName>
    </submittedName>
</protein>
<proteinExistence type="predicted"/>
<feature type="compositionally biased region" description="Basic and acidic residues" evidence="1">
    <location>
        <begin position="264"/>
        <end position="280"/>
    </location>
</feature>
<sequence length="505" mass="54294">MSRRSPRKPGAPVAPRRPPVRKKPWDVSPEGIDIQLSEENVKTFSEKFWAFPSAGSGRTPPPRTRRGGREGEQEFGEVGVQLGEVGSREEEEEAQPGGAAGQLVPKRGCGCGQGRGEGPAAFSARERGSERVALRGLFQGVEEMDEGLGNEGFGRGGGNLEREPRPSKSSRDSFNNISRAALHAGGRGQSDAGPPGYDQWSGTNSKTASQKQMALNNRNNSSDADNGSDYPSKEKQKQTPRAAGAQTSPTKPAKPRPMQTTQPKGKEYYRRHTRPPRERTVAVAALEPTTPPTFPLTSATPLRTSKPSTRDSESPGEATGVEIPSLQLPAGDADGPEEERGAAGHQDLSSPIPTPLPLLLPPLYGTFHLSLSIPTPTPIPLLPSHSLSLSSPTLSHSLLPSPTPSPPLYREHFLSPSPIPTPLPLLPPSLPPYIGTFHLSLSHSLPPSPTPTPSLPLLPLSLYQNIHVKIQRIHFLIPSPGFESLHEFEVKINPSLTTSVWKCIF</sequence>
<feature type="region of interest" description="Disordered" evidence="1">
    <location>
        <begin position="48"/>
        <end position="128"/>
    </location>
</feature>
<feature type="region of interest" description="Disordered" evidence="1">
    <location>
        <begin position="1"/>
        <end position="31"/>
    </location>
</feature>
<reference evidence="2 3" key="2">
    <citation type="submission" date="2019-01" db="EMBL/GenBank/DDBJ databases">
        <title>The decoding of complex shrimp genome reveals the adaptation for benthos swimmer, frequently molting mechanism and breeding impact on genome.</title>
        <authorList>
            <person name="Sun Y."/>
            <person name="Gao Y."/>
            <person name="Yu Y."/>
        </authorList>
    </citation>
    <scope>NUCLEOTIDE SEQUENCE [LARGE SCALE GENOMIC DNA]</scope>
    <source>
        <tissue evidence="2">Muscle</tissue>
    </source>
</reference>
<accession>A0A423TJ11</accession>
<evidence type="ECO:0000256" key="1">
    <source>
        <dbReference type="SAM" id="MobiDB-lite"/>
    </source>
</evidence>
<dbReference type="EMBL" id="QCYY01001661">
    <property type="protein sequence ID" value="ROT76450.1"/>
    <property type="molecule type" value="Genomic_DNA"/>
</dbReference>
<dbReference type="Proteomes" id="UP000283509">
    <property type="component" value="Unassembled WGS sequence"/>
</dbReference>
<keyword evidence="3" id="KW-1185">Reference proteome</keyword>
<reference evidence="2 3" key="1">
    <citation type="submission" date="2018-04" db="EMBL/GenBank/DDBJ databases">
        <authorList>
            <person name="Zhang X."/>
            <person name="Yuan J."/>
            <person name="Li F."/>
            <person name="Xiang J."/>
        </authorList>
    </citation>
    <scope>NUCLEOTIDE SEQUENCE [LARGE SCALE GENOMIC DNA]</scope>
    <source>
        <tissue evidence="2">Muscle</tissue>
    </source>
</reference>
<name>A0A423TJ11_PENVA</name>
<dbReference type="AlphaFoldDB" id="A0A423TJ11"/>
<organism evidence="2 3">
    <name type="scientific">Penaeus vannamei</name>
    <name type="common">Whiteleg shrimp</name>
    <name type="synonym">Litopenaeus vannamei</name>
    <dbReference type="NCBI Taxonomy" id="6689"/>
    <lineage>
        <taxon>Eukaryota</taxon>
        <taxon>Metazoa</taxon>
        <taxon>Ecdysozoa</taxon>
        <taxon>Arthropoda</taxon>
        <taxon>Crustacea</taxon>
        <taxon>Multicrustacea</taxon>
        <taxon>Malacostraca</taxon>
        <taxon>Eumalacostraca</taxon>
        <taxon>Eucarida</taxon>
        <taxon>Decapoda</taxon>
        <taxon>Dendrobranchiata</taxon>
        <taxon>Penaeoidea</taxon>
        <taxon>Penaeidae</taxon>
        <taxon>Penaeus</taxon>
    </lineage>
</organism>
<evidence type="ECO:0000313" key="2">
    <source>
        <dbReference type="EMBL" id="ROT76450.1"/>
    </source>
</evidence>
<feature type="compositionally biased region" description="Low complexity" evidence="1">
    <location>
        <begin position="76"/>
        <end position="85"/>
    </location>
</feature>
<feature type="compositionally biased region" description="Basic and acidic residues" evidence="1">
    <location>
        <begin position="160"/>
        <end position="171"/>
    </location>
</feature>
<feature type="compositionally biased region" description="Polar residues" evidence="1">
    <location>
        <begin position="200"/>
        <end position="225"/>
    </location>
</feature>
<evidence type="ECO:0000313" key="3">
    <source>
        <dbReference type="Proteomes" id="UP000283509"/>
    </source>
</evidence>
<feature type="region of interest" description="Disordered" evidence="1">
    <location>
        <begin position="141"/>
        <end position="353"/>
    </location>
</feature>